<dbReference type="OrthoDB" id="18193at2759"/>
<keyword evidence="4" id="KW-1185">Reference proteome</keyword>
<name>A0A1U8HAC4_CAPAN</name>
<dbReference type="InterPro" id="IPR016089">
    <property type="entry name" value="Chalcone_isomerase_bundle_sf"/>
</dbReference>
<reference evidence="3 4" key="1">
    <citation type="journal article" date="2014" name="Nat. Genet.">
        <title>Genome sequence of the hot pepper provides insights into the evolution of pungency in Capsicum species.</title>
        <authorList>
            <person name="Kim S."/>
            <person name="Park M."/>
            <person name="Yeom S.I."/>
            <person name="Kim Y.M."/>
            <person name="Lee J.M."/>
            <person name="Lee H.A."/>
            <person name="Seo E."/>
            <person name="Choi J."/>
            <person name="Cheong K."/>
            <person name="Kim K.T."/>
            <person name="Jung K."/>
            <person name="Lee G.W."/>
            <person name="Oh S.K."/>
            <person name="Bae C."/>
            <person name="Kim S.B."/>
            <person name="Lee H.Y."/>
            <person name="Kim S.Y."/>
            <person name="Kim M.S."/>
            <person name="Kang B.C."/>
            <person name="Jo Y.D."/>
            <person name="Yang H.B."/>
            <person name="Jeong H.J."/>
            <person name="Kang W.H."/>
            <person name="Kwon J.K."/>
            <person name="Shin C."/>
            <person name="Lim J.Y."/>
            <person name="Park J.H."/>
            <person name="Huh J.H."/>
            <person name="Kim J.S."/>
            <person name="Kim B.D."/>
            <person name="Cohen O."/>
            <person name="Paran I."/>
            <person name="Suh M.C."/>
            <person name="Lee S.B."/>
            <person name="Kim Y.K."/>
            <person name="Shin Y."/>
            <person name="Noh S.J."/>
            <person name="Park J."/>
            <person name="Seo Y.S."/>
            <person name="Kwon S.Y."/>
            <person name="Kim H.A."/>
            <person name="Park J.M."/>
            <person name="Kim H.J."/>
            <person name="Choi S.B."/>
            <person name="Bosland P.W."/>
            <person name="Reeves G."/>
            <person name="Jo S.H."/>
            <person name="Lee B.W."/>
            <person name="Cho H.T."/>
            <person name="Choi H.S."/>
            <person name="Lee M.S."/>
            <person name="Yu Y."/>
            <person name="Do Choi Y."/>
            <person name="Park B.S."/>
            <person name="van Deynze A."/>
            <person name="Ashrafi H."/>
            <person name="Hill T."/>
            <person name="Kim W.T."/>
            <person name="Pai H.S."/>
            <person name="Ahn H.K."/>
            <person name="Yeam I."/>
            <person name="Giovannoni J.J."/>
            <person name="Rose J.K."/>
            <person name="Sorensen I."/>
            <person name="Lee S.J."/>
            <person name="Kim R.W."/>
            <person name="Choi I.Y."/>
            <person name="Choi B.S."/>
            <person name="Lim J.S."/>
            <person name="Lee Y.H."/>
            <person name="Choi D."/>
        </authorList>
    </citation>
    <scope>NUCLEOTIDE SEQUENCE [LARGE SCALE GENOMIC DNA]</scope>
    <source>
        <strain evidence="4">cv. CM334</strain>
    </source>
</reference>
<dbReference type="PANTHER" id="PTHR47589">
    <property type="entry name" value="FATTY-ACID-BINDING PROTEIN 1"/>
    <property type="match status" value="1"/>
</dbReference>
<dbReference type="AlphaFoldDB" id="A0A1U8HAC4"/>
<dbReference type="Proteomes" id="UP000222542">
    <property type="component" value="Unassembled WGS sequence"/>
</dbReference>
<sequence length="291" mass="32268">MASLRFPFLFSQPQKTPSSVTSNAPSNFFSSVAVAVAAGGSAGAIIAITQSSKNPFLESAKNFLLSNFSPNKNHASPLWGCVSLADNSAPVTEPRTGMSFPSILKDTQRLLGIGLRKKAVFGLKNIDVYAYGVYADDADVKKYLAEKHAEHSVSEIQQKEELRNHLMENDIRTTVRLQIVYGRLSIKSVRSAFEESVGSRLRKIGGYDNKELLQRFTSQFKDDIKLPRGSIIELSRDHDYVLHTRIDGKEMGSIQSKLLCRSILDLYIGDESFDHKANEDVESNLASLLHK</sequence>
<dbReference type="GO" id="GO:0009570">
    <property type="term" value="C:chloroplast stroma"/>
    <property type="evidence" value="ECO:0000318"/>
    <property type="project" value="GO_Central"/>
</dbReference>
<dbReference type="OMA" id="MASMRFP"/>
<gene>
    <name evidence="3" type="ORF">T459_18508</name>
</gene>
<dbReference type="InterPro" id="IPR036298">
    <property type="entry name" value="Chalcone_isomerase_sf"/>
</dbReference>
<dbReference type="Gene3D" id="1.10.890.20">
    <property type="match status" value="1"/>
</dbReference>
<accession>A0A1U8HAC4</accession>
<evidence type="ECO:0000313" key="3">
    <source>
        <dbReference type="EMBL" id="PHT80456.1"/>
    </source>
</evidence>
<dbReference type="Pfam" id="PF16035">
    <property type="entry name" value="Chalcone_2"/>
    <property type="match status" value="1"/>
</dbReference>
<dbReference type="EMBL" id="AYRZ02000006">
    <property type="protein sequence ID" value="PHT80456.1"/>
    <property type="molecule type" value="Genomic_DNA"/>
</dbReference>
<comment type="caution">
    <text evidence="3">The sequence shown here is derived from an EMBL/GenBank/DDBJ whole genome shotgun (WGS) entry which is preliminary data.</text>
</comment>
<evidence type="ECO:0000256" key="1">
    <source>
        <dbReference type="ARBA" id="ARBA00007166"/>
    </source>
</evidence>
<dbReference type="GO" id="GO:0005504">
    <property type="term" value="F:fatty acid binding"/>
    <property type="evidence" value="ECO:0000318"/>
    <property type="project" value="GO_Central"/>
</dbReference>
<reference evidence="3 4" key="2">
    <citation type="journal article" date="2017" name="Genome Biol.">
        <title>New reference genome sequences of hot pepper reveal the massive evolution of plant disease-resistance genes by retroduplication.</title>
        <authorList>
            <person name="Kim S."/>
            <person name="Park J."/>
            <person name="Yeom S.I."/>
            <person name="Kim Y.M."/>
            <person name="Seo E."/>
            <person name="Kim K.T."/>
            <person name="Kim M.S."/>
            <person name="Lee J.M."/>
            <person name="Cheong K."/>
            <person name="Shin H.S."/>
            <person name="Kim S.B."/>
            <person name="Han K."/>
            <person name="Lee J."/>
            <person name="Park M."/>
            <person name="Lee H.A."/>
            <person name="Lee H.Y."/>
            <person name="Lee Y."/>
            <person name="Oh S."/>
            <person name="Lee J.H."/>
            <person name="Choi E."/>
            <person name="Choi E."/>
            <person name="Lee S.E."/>
            <person name="Jeon J."/>
            <person name="Kim H."/>
            <person name="Choi G."/>
            <person name="Song H."/>
            <person name="Lee J."/>
            <person name="Lee S.C."/>
            <person name="Kwon J.K."/>
            <person name="Lee H.Y."/>
            <person name="Koo N."/>
            <person name="Hong Y."/>
            <person name="Kim R.W."/>
            <person name="Kang W.H."/>
            <person name="Huh J.H."/>
            <person name="Kang B.C."/>
            <person name="Yang T.J."/>
            <person name="Lee Y.H."/>
            <person name="Bennetzen J.L."/>
            <person name="Choi D."/>
        </authorList>
    </citation>
    <scope>NUCLEOTIDE SEQUENCE [LARGE SCALE GENOMIC DNA]</scope>
    <source>
        <strain evidence="4">cv. CM334</strain>
    </source>
</reference>
<proteinExistence type="inferred from homology"/>
<feature type="domain" description="Chalcone isomerase" evidence="2">
    <location>
        <begin position="108"/>
        <end position="276"/>
    </location>
</feature>
<dbReference type="Gene3D" id="3.50.70.10">
    <property type="match status" value="1"/>
</dbReference>
<dbReference type="InterPro" id="IPR016088">
    <property type="entry name" value="Chalcone_isomerase_3-sand"/>
</dbReference>
<dbReference type="InterPro" id="IPR044228">
    <property type="entry name" value="FAP1"/>
</dbReference>
<dbReference type="GO" id="GO:0006631">
    <property type="term" value="P:fatty acid metabolic process"/>
    <property type="evidence" value="ECO:0000318"/>
    <property type="project" value="GO_Central"/>
</dbReference>
<comment type="similarity">
    <text evidence="1">Belongs to the chalcone isomerase family.</text>
</comment>
<dbReference type="PANTHER" id="PTHR47589:SF5">
    <property type="entry name" value="CHALCONE ISOMERASE DOMAIN-CONTAINING PROTEIN"/>
    <property type="match status" value="1"/>
</dbReference>
<organism evidence="3 4">
    <name type="scientific">Capsicum annuum</name>
    <name type="common">Capsicum pepper</name>
    <dbReference type="NCBI Taxonomy" id="4072"/>
    <lineage>
        <taxon>Eukaryota</taxon>
        <taxon>Viridiplantae</taxon>
        <taxon>Streptophyta</taxon>
        <taxon>Embryophyta</taxon>
        <taxon>Tracheophyta</taxon>
        <taxon>Spermatophyta</taxon>
        <taxon>Magnoliopsida</taxon>
        <taxon>eudicotyledons</taxon>
        <taxon>Gunneridae</taxon>
        <taxon>Pentapetalae</taxon>
        <taxon>asterids</taxon>
        <taxon>lamiids</taxon>
        <taxon>Solanales</taxon>
        <taxon>Solanaceae</taxon>
        <taxon>Solanoideae</taxon>
        <taxon>Capsiceae</taxon>
        <taxon>Capsicum</taxon>
    </lineage>
</organism>
<dbReference type="SUPFAM" id="SSF54626">
    <property type="entry name" value="Chalcone isomerase"/>
    <property type="match status" value="1"/>
</dbReference>
<dbReference type="Gramene" id="PHT80456">
    <property type="protein sequence ID" value="PHT80456"/>
    <property type="gene ID" value="T459_18508"/>
</dbReference>
<evidence type="ECO:0000259" key="2">
    <source>
        <dbReference type="Pfam" id="PF16035"/>
    </source>
</evidence>
<dbReference type="SMR" id="A0A1U8HAC4"/>
<dbReference type="GO" id="GO:0016872">
    <property type="term" value="F:intramolecular lyase activity"/>
    <property type="evidence" value="ECO:0007669"/>
    <property type="project" value="InterPro"/>
</dbReference>
<protein>
    <submittedName>
        <fullName evidence="3">Fatty-acid-binding protein 1</fullName>
    </submittedName>
</protein>
<evidence type="ECO:0000313" key="4">
    <source>
        <dbReference type="Proteomes" id="UP000222542"/>
    </source>
</evidence>
<dbReference type="STRING" id="4072.A0A1U8HAC4"/>
<dbReference type="InterPro" id="IPR016087">
    <property type="entry name" value="Chalcone_isomerase"/>
</dbReference>
<dbReference type="KEGG" id="cann:107875263"/>